<evidence type="ECO:0000256" key="4">
    <source>
        <dbReference type="SAM" id="Phobius"/>
    </source>
</evidence>
<name>A0ABW8JKN6_9GAMM</name>
<reference evidence="6 7" key="1">
    <citation type="submission" date="2020-10" db="EMBL/GenBank/DDBJ databases">
        <title>Phylogeny of dyella-like bacteria.</title>
        <authorList>
            <person name="Fu J."/>
        </authorList>
    </citation>
    <scope>NUCLEOTIDE SEQUENCE [LARGE SCALE GENOMIC DNA]</scope>
    <source>
        <strain evidence="6 7">JP1</strain>
    </source>
</reference>
<dbReference type="Pfam" id="PF00535">
    <property type="entry name" value="Glycos_transf_2"/>
    <property type="match status" value="1"/>
</dbReference>
<evidence type="ECO:0000256" key="3">
    <source>
        <dbReference type="ARBA" id="ARBA00022679"/>
    </source>
</evidence>
<dbReference type="Gene3D" id="3.90.550.10">
    <property type="entry name" value="Spore Coat Polysaccharide Biosynthesis Protein SpsA, Chain A"/>
    <property type="match status" value="1"/>
</dbReference>
<feature type="domain" description="Glycosyltransferase 2-like" evidence="5">
    <location>
        <begin position="37"/>
        <end position="115"/>
    </location>
</feature>
<dbReference type="PANTHER" id="PTHR43179">
    <property type="entry name" value="RHAMNOSYLTRANSFERASE WBBL"/>
    <property type="match status" value="1"/>
</dbReference>
<keyword evidence="4" id="KW-1133">Transmembrane helix</keyword>
<feature type="transmembrane region" description="Helical" evidence="4">
    <location>
        <begin position="265"/>
        <end position="284"/>
    </location>
</feature>
<proteinExistence type="inferred from homology"/>
<keyword evidence="3" id="KW-0808">Transferase</keyword>
<evidence type="ECO:0000313" key="7">
    <source>
        <dbReference type="Proteomes" id="UP001620461"/>
    </source>
</evidence>
<keyword evidence="4" id="KW-0812">Transmembrane</keyword>
<dbReference type="EMBL" id="JADIKJ010000017">
    <property type="protein sequence ID" value="MFK2901697.1"/>
    <property type="molecule type" value="Genomic_DNA"/>
</dbReference>
<dbReference type="SUPFAM" id="SSF53448">
    <property type="entry name" value="Nucleotide-diphospho-sugar transferases"/>
    <property type="match status" value="1"/>
</dbReference>
<keyword evidence="4" id="KW-0472">Membrane</keyword>
<keyword evidence="2" id="KW-0328">Glycosyltransferase</keyword>
<organism evidence="6 7">
    <name type="scientific">Dyella jejuensis</name>
    <dbReference type="NCBI Taxonomy" id="1432009"/>
    <lineage>
        <taxon>Bacteria</taxon>
        <taxon>Pseudomonadati</taxon>
        <taxon>Pseudomonadota</taxon>
        <taxon>Gammaproteobacteria</taxon>
        <taxon>Lysobacterales</taxon>
        <taxon>Rhodanobacteraceae</taxon>
        <taxon>Dyella</taxon>
    </lineage>
</organism>
<comment type="similarity">
    <text evidence="1">Belongs to the glycosyltransferase 2 family.</text>
</comment>
<gene>
    <name evidence="6" type="ORF">ISP15_15265</name>
</gene>
<evidence type="ECO:0000256" key="2">
    <source>
        <dbReference type="ARBA" id="ARBA00022676"/>
    </source>
</evidence>
<protein>
    <submittedName>
        <fullName evidence="6">Glycosyltransferase</fullName>
    </submittedName>
</protein>
<dbReference type="RefSeq" id="WP_404548528.1">
    <property type="nucleotide sequence ID" value="NZ_JADIKJ010000017.1"/>
</dbReference>
<dbReference type="Proteomes" id="UP001620461">
    <property type="component" value="Unassembled WGS sequence"/>
</dbReference>
<dbReference type="InterPro" id="IPR001173">
    <property type="entry name" value="Glyco_trans_2-like"/>
</dbReference>
<evidence type="ECO:0000256" key="1">
    <source>
        <dbReference type="ARBA" id="ARBA00006739"/>
    </source>
</evidence>
<accession>A0ABW8JKN6</accession>
<keyword evidence="7" id="KW-1185">Reference proteome</keyword>
<evidence type="ECO:0000259" key="5">
    <source>
        <dbReference type="Pfam" id="PF00535"/>
    </source>
</evidence>
<dbReference type="InterPro" id="IPR029044">
    <property type="entry name" value="Nucleotide-diphossugar_trans"/>
</dbReference>
<comment type="caution">
    <text evidence="6">The sequence shown here is derived from an EMBL/GenBank/DDBJ whole genome shotgun (WGS) entry which is preliminary data.</text>
</comment>
<evidence type="ECO:0000313" key="6">
    <source>
        <dbReference type="EMBL" id="MFK2901697.1"/>
    </source>
</evidence>
<sequence>MSSIDYALLGTVTVTFNPDILLLKAQFRALPSESPKVVVDNASDQALMLQIEQLSEEFEHVAIVRNEKNIGLAAAINQGVQQLSAMAPKTLYVLLLDQDSVPIAQSVYTLLAVYNALAAKDKNVGCVGPYLFDPATQLAHGFHQVRRWHWKRVYPPRGSSEAVACVNLNGSGTLTSIELFQALGGVDEKLFIDHVDTDWAFRVQASGHTLWGAPSAIFEHCMGQNSVRLWCFGWRLWPLRTPKRQYFLYRNAIFLMKKPYVPSVWKVWAIAKLILTMLITAVVGPERNKQIRNMLKGIVDGVQGGE</sequence>
<dbReference type="PANTHER" id="PTHR43179:SF12">
    <property type="entry name" value="GALACTOFURANOSYLTRANSFERASE GLFT2"/>
    <property type="match status" value="1"/>
</dbReference>